<organism evidence="3 4">
    <name type="scientific">Glycomyces albidus</name>
    <dbReference type="NCBI Taxonomy" id="2656774"/>
    <lineage>
        <taxon>Bacteria</taxon>
        <taxon>Bacillati</taxon>
        <taxon>Actinomycetota</taxon>
        <taxon>Actinomycetes</taxon>
        <taxon>Glycomycetales</taxon>
        <taxon>Glycomycetaceae</taxon>
        <taxon>Glycomyces</taxon>
    </lineage>
</organism>
<keyword evidence="2" id="KW-1133">Transmembrane helix</keyword>
<feature type="transmembrane region" description="Helical" evidence="2">
    <location>
        <begin position="141"/>
        <end position="161"/>
    </location>
</feature>
<evidence type="ECO:0000256" key="2">
    <source>
        <dbReference type="SAM" id="Phobius"/>
    </source>
</evidence>
<feature type="transmembrane region" description="Helical" evidence="2">
    <location>
        <begin position="85"/>
        <end position="107"/>
    </location>
</feature>
<reference evidence="3 4" key="1">
    <citation type="submission" date="2019-10" db="EMBL/GenBank/DDBJ databases">
        <title>Glycomyces albidus sp. nov., a novel actinomycete isolated from rhizosphere soil of wheat (Triticum aestivum L.).</title>
        <authorList>
            <person name="Qian L."/>
        </authorList>
    </citation>
    <scope>NUCLEOTIDE SEQUENCE [LARGE SCALE GENOMIC DNA]</scope>
    <source>
        <strain evidence="3 4">NEAU-7082</strain>
    </source>
</reference>
<feature type="transmembrane region" description="Helical" evidence="2">
    <location>
        <begin position="114"/>
        <end position="135"/>
    </location>
</feature>
<name>A0A6L5GGR8_9ACTN</name>
<dbReference type="EMBL" id="WIAO01000067">
    <property type="protein sequence ID" value="MQM28918.1"/>
    <property type="molecule type" value="Genomic_DNA"/>
</dbReference>
<evidence type="ECO:0000256" key="1">
    <source>
        <dbReference type="SAM" id="MobiDB-lite"/>
    </source>
</evidence>
<proteinExistence type="predicted"/>
<gene>
    <name evidence="3" type="ORF">GFD30_25635</name>
</gene>
<dbReference type="Pfam" id="PF19545">
    <property type="entry name" value="DUF6069"/>
    <property type="match status" value="1"/>
</dbReference>
<evidence type="ECO:0000313" key="3">
    <source>
        <dbReference type="EMBL" id="MQM28918.1"/>
    </source>
</evidence>
<dbReference type="RefSeq" id="WP_153027989.1">
    <property type="nucleotide sequence ID" value="NZ_WIAO01000067.1"/>
</dbReference>
<keyword evidence="2" id="KW-0812">Transmembrane</keyword>
<feature type="transmembrane region" description="Helical" evidence="2">
    <location>
        <begin position="39"/>
        <end position="65"/>
    </location>
</feature>
<accession>A0A6L5GGR8</accession>
<protein>
    <submittedName>
        <fullName evidence="3">Uncharacterized protein</fullName>
    </submittedName>
</protein>
<feature type="region of interest" description="Disordered" evidence="1">
    <location>
        <begin position="1"/>
        <end position="29"/>
    </location>
</feature>
<evidence type="ECO:0000313" key="4">
    <source>
        <dbReference type="Proteomes" id="UP000477750"/>
    </source>
</evidence>
<comment type="caution">
    <text evidence="3">The sequence shown here is derived from an EMBL/GenBank/DDBJ whole genome shotgun (WGS) entry which is preliminary data.</text>
</comment>
<sequence length="178" mass="18593">MAAPQRGWDRNFQEQQPTEPIPPVAPEPEERPVVNAGRLWAGGFGTAVVAALVALVGILLVRGVLGIHILSPSDAGAYGDATTTTYAFGAFAVAILATAAVHLLLLLMPRPMSFFNWIMLLVVAVGVLIPFTVSAEPASQIATAAINLVIGMCIMSLLNSVAGIATRVGRIVHEDGTL</sequence>
<dbReference type="Proteomes" id="UP000477750">
    <property type="component" value="Unassembled WGS sequence"/>
</dbReference>
<dbReference type="AlphaFoldDB" id="A0A6L5GGR8"/>
<keyword evidence="4" id="KW-1185">Reference proteome</keyword>
<keyword evidence="2" id="KW-0472">Membrane</keyword>
<dbReference type="InterPro" id="IPR045713">
    <property type="entry name" value="DUF6069"/>
</dbReference>